<keyword evidence="8" id="KW-0234">DNA repair</keyword>
<evidence type="ECO:0000256" key="3">
    <source>
        <dbReference type="ARBA" id="ARBA00022741"/>
    </source>
</evidence>
<dbReference type="EMBL" id="JBCLYO010000014">
    <property type="protein sequence ID" value="KAL0083029.1"/>
    <property type="molecule type" value="Genomic_DNA"/>
</dbReference>
<organism evidence="12 13">
    <name type="scientific">Phycomyces blakesleeanus</name>
    <dbReference type="NCBI Taxonomy" id="4837"/>
    <lineage>
        <taxon>Eukaryota</taxon>
        <taxon>Fungi</taxon>
        <taxon>Fungi incertae sedis</taxon>
        <taxon>Mucoromycota</taxon>
        <taxon>Mucoromycotina</taxon>
        <taxon>Mucoromycetes</taxon>
        <taxon>Mucorales</taxon>
        <taxon>Phycomycetaceae</taxon>
        <taxon>Phycomyces</taxon>
    </lineage>
</organism>
<dbReference type="InterPro" id="IPR006642">
    <property type="entry name" value="Rad18_UBZ4"/>
</dbReference>
<keyword evidence="2" id="KW-0479">Metal-binding</keyword>
<keyword evidence="3" id="KW-0547">Nucleotide-binding</keyword>
<dbReference type="Gene3D" id="1.20.272.10">
    <property type="match status" value="1"/>
</dbReference>
<dbReference type="InterPro" id="IPR003593">
    <property type="entry name" value="AAA+_ATPase"/>
</dbReference>
<name>A0ABR3AW16_PHYBL</name>
<accession>A0ABR3AW16</accession>
<dbReference type="Gene3D" id="1.10.8.60">
    <property type="match status" value="1"/>
</dbReference>
<evidence type="ECO:0000259" key="11">
    <source>
        <dbReference type="SMART" id="SM00734"/>
    </source>
</evidence>
<dbReference type="Pfam" id="PF16193">
    <property type="entry name" value="AAA_assoc_2"/>
    <property type="match status" value="1"/>
</dbReference>
<keyword evidence="13" id="KW-1185">Reference proteome</keyword>
<reference evidence="12 13" key="1">
    <citation type="submission" date="2024-04" db="EMBL/GenBank/DDBJ databases">
        <title>Symmetric and asymmetric DNA N6-adenine methylation regulates different biological responses in Mucorales.</title>
        <authorList>
            <consortium name="Lawrence Berkeley National Laboratory"/>
            <person name="Lax C."/>
            <person name="Mondo S.J."/>
            <person name="Osorio-Concepcion M."/>
            <person name="Muszewska A."/>
            <person name="Corrochano-Luque M."/>
            <person name="Gutierrez G."/>
            <person name="Riley R."/>
            <person name="Lipzen A."/>
            <person name="Guo J."/>
            <person name="Hundley H."/>
            <person name="Amirebrahimi M."/>
            <person name="Ng V."/>
            <person name="Lorenzo-Gutierrez D."/>
            <person name="Binder U."/>
            <person name="Yang J."/>
            <person name="Song Y."/>
            <person name="Canovas D."/>
            <person name="Navarro E."/>
            <person name="Freitag M."/>
            <person name="Gabaldon T."/>
            <person name="Grigoriev I.V."/>
            <person name="Corrochano L.M."/>
            <person name="Nicolas F.E."/>
            <person name="Garre V."/>
        </authorList>
    </citation>
    <scope>NUCLEOTIDE SEQUENCE [LARGE SCALE GENOMIC DNA]</scope>
    <source>
        <strain evidence="12 13">L51</strain>
    </source>
</reference>
<protein>
    <submittedName>
        <fullName evidence="12">Werner helicase interacting protein 1</fullName>
    </submittedName>
</protein>
<dbReference type="CDD" id="cd00009">
    <property type="entry name" value="AAA"/>
    <property type="match status" value="1"/>
</dbReference>
<evidence type="ECO:0000256" key="8">
    <source>
        <dbReference type="ARBA" id="ARBA00023204"/>
    </source>
</evidence>
<evidence type="ECO:0000313" key="12">
    <source>
        <dbReference type="EMBL" id="KAL0083029.1"/>
    </source>
</evidence>
<feature type="domain" description="AAA+ ATPase" evidence="10">
    <location>
        <begin position="208"/>
        <end position="325"/>
    </location>
</feature>
<dbReference type="InterPro" id="IPR032423">
    <property type="entry name" value="AAA_assoc_2"/>
</dbReference>
<evidence type="ECO:0000256" key="2">
    <source>
        <dbReference type="ARBA" id="ARBA00022723"/>
    </source>
</evidence>
<dbReference type="Gene3D" id="3.30.160.60">
    <property type="entry name" value="Classic Zinc Finger"/>
    <property type="match status" value="1"/>
</dbReference>
<dbReference type="PANTHER" id="PTHR13779:SF7">
    <property type="entry name" value="ATPASE WRNIP1"/>
    <property type="match status" value="1"/>
</dbReference>
<evidence type="ECO:0000256" key="1">
    <source>
        <dbReference type="ARBA" id="ARBA00008959"/>
    </source>
</evidence>
<keyword evidence="6" id="KW-0862">Zinc</keyword>
<dbReference type="SUPFAM" id="SSF48019">
    <property type="entry name" value="post-AAA+ oligomerization domain-like"/>
    <property type="match status" value="1"/>
</dbReference>
<dbReference type="Gene3D" id="1.10.3710.10">
    <property type="entry name" value="DNA polymerase III clamp loader subunits, C-terminal domain"/>
    <property type="match status" value="1"/>
</dbReference>
<evidence type="ECO:0000256" key="7">
    <source>
        <dbReference type="ARBA" id="ARBA00022840"/>
    </source>
</evidence>
<dbReference type="InterPro" id="IPR003959">
    <property type="entry name" value="ATPase_AAA_core"/>
</dbReference>
<evidence type="ECO:0000256" key="9">
    <source>
        <dbReference type="SAM" id="MobiDB-lite"/>
    </source>
</evidence>
<dbReference type="InterPro" id="IPR027417">
    <property type="entry name" value="P-loop_NTPase"/>
</dbReference>
<feature type="compositionally biased region" description="Polar residues" evidence="9">
    <location>
        <begin position="117"/>
        <end position="142"/>
    </location>
</feature>
<dbReference type="Pfam" id="PF12002">
    <property type="entry name" value="MgsA_C"/>
    <property type="match status" value="1"/>
</dbReference>
<keyword evidence="4" id="KW-0227">DNA damage</keyword>
<dbReference type="Pfam" id="PF00004">
    <property type="entry name" value="AAA"/>
    <property type="match status" value="1"/>
</dbReference>
<dbReference type="InterPro" id="IPR008921">
    <property type="entry name" value="DNA_pol3_clamp-load_cplx_C"/>
</dbReference>
<comment type="similarity">
    <text evidence="1">Belongs to the AAA ATPase family. RarA/MGS1/WRNIP1 subfamily.</text>
</comment>
<dbReference type="InterPro" id="IPR051314">
    <property type="entry name" value="AAA_ATPase_RarA/MGS1/WRNIP1"/>
</dbReference>
<comment type="caution">
    <text evidence="12">The sequence shown here is derived from an EMBL/GenBank/DDBJ whole genome shotgun (WGS) entry which is preliminary data.</text>
</comment>
<evidence type="ECO:0000256" key="4">
    <source>
        <dbReference type="ARBA" id="ARBA00022763"/>
    </source>
</evidence>
<evidence type="ECO:0000256" key="6">
    <source>
        <dbReference type="ARBA" id="ARBA00022833"/>
    </source>
</evidence>
<feature type="region of interest" description="Disordered" evidence="9">
    <location>
        <begin position="62"/>
        <end position="84"/>
    </location>
</feature>
<feature type="compositionally biased region" description="Low complexity" evidence="9">
    <location>
        <begin position="62"/>
        <end position="82"/>
    </location>
</feature>
<dbReference type="SMART" id="SM00382">
    <property type="entry name" value="AAA"/>
    <property type="match status" value="1"/>
</dbReference>
<keyword evidence="5" id="KW-0863">Zinc-finger</keyword>
<dbReference type="GO" id="GO:0004386">
    <property type="term" value="F:helicase activity"/>
    <property type="evidence" value="ECO:0007669"/>
    <property type="project" value="UniProtKB-KW"/>
</dbReference>
<keyword evidence="12" id="KW-0378">Hydrolase</keyword>
<feature type="region of interest" description="Disordered" evidence="9">
    <location>
        <begin position="109"/>
        <end position="159"/>
    </location>
</feature>
<sequence>MELSQTICSIRNTLSVIIVRSSIMAFDQIKPVQCPICSRLVSESDINAHIDSGCNINTIRSTGSTSTSGSSGQSSSTSLFSTQKTVGLNTKSKAKDAFLNTEPAQPIKIAPLFTSKPKPSTNQSYTHAMPPNKSSGSVPQNQDLKRTRTDDDISPVNNTNLKRNRKEELMDSMPLAARVRPTTLSEFVGQEELLGDLGILRTLMQQDQVPSMILWGPPGCGKTTVARIVSKMTKSRFIEMSATSNGTADAKKAFDDAKNYMKLMGGKTIVFVDEIHRFTKAQQDVFLPAVEQGTIRLIGATTENPSFKVNSALLSRCRVFVLKQLTEDQLLEILKRAVKSWRDKGNKENPIQISPKDRQAEEKALRTLASNSDGDARNALNTLEIALSVLPSKGSLLSSDTVKDAFQKSHLLYDRNGEEHYNIISALHKSIRGSDANAALYWLGRMLEGGEDPLYVARRLVRCASEDIGLADNTALPLAVAAYQACERIGMPECDTILAHLVTYLAETKKSVRTYKAYNKVKQTIREEPNHPVPLHIRNAPTKLMEVKIPSYGFVMFMIKEYYTRLDLNELNQCILIITTGCRLWKRLQV</sequence>
<dbReference type="PANTHER" id="PTHR13779">
    <property type="entry name" value="WERNER HELICASE-INTERACTING PROTEIN 1 FAMILY MEMBER"/>
    <property type="match status" value="1"/>
</dbReference>
<evidence type="ECO:0000256" key="5">
    <source>
        <dbReference type="ARBA" id="ARBA00022771"/>
    </source>
</evidence>
<dbReference type="Proteomes" id="UP001448207">
    <property type="component" value="Unassembled WGS sequence"/>
</dbReference>
<keyword evidence="7" id="KW-0067">ATP-binding</keyword>
<evidence type="ECO:0000313" key="13">
    <source>
        <dbReference type="Proteomes" id="UP001448207"/>
    </source>
</evidence>
<keyword evidence="12" id="KW-0347">Helicase</keyword>
<dbReference type="SMART" id="SM00734">
    <property type="entry name" value="ZnF_Rad18"/>
    <property type="match status" value="1"/>
</dbReference>
<proteinExistence type="inferred from homology"/>
<dbReference type="SUPFAM" id="SSF52540">
    <property type="entry name" value="P-loop containing nucleoside triphosphate hydrolases"/>
    <property type="match status" value="1"/>
</dbReference>
<gene>
    <name evidence="12" type="ORF">J3Q64DRAFT_1751241</name>
</gene>
<feature type="domain" description="UBZ4-type" evidence="11">
    <location>
        <begin position="31"/>
        <end position="55"/>
    </location>
</feature>
<dbReference type="Gene3D" id="3.40.50.300">
    <property type="entry name" value="P-loop containing nucleotide triphosphate hydrolases"/>
    <property type="match status" value="1"/>
</dbReference>
<dbReference type="InterPro" id="IPR021886">
    <property type="entry name" value="MgsA_C"/>
</dbReference>
<evidence type="ECO:0000259" key="10">
    <source>
        <dbReference type="SMART" id="SM00382"/>
    </source>
</evidence>
<dbReference type="CDD" id="cd18139">
    <property type="entry name" value="HLD_clamp_RarA"/>
    <property type="match status" value="1"/>
</dbReference>